<feature type="transmembrane region" description="Helical" evidence="18">
    <location>
        <begin position="715"/>
        <end position="733"/>
    </location>
</feature>
<keyword evidence="9" id="KW-0106">Calcium</keyword>
<dbReference type="Gene3D" id="1.20.1420.30">
    <property type="entry name" value="NCX, central ion-binding region"/>
    <property type="match status" value="2"/>
</dbReference>
<evidence type="ECO:0000256" key="13">
    <source>
        <dbReference type="ARBA" id="ARBA00023053"/>
    </source>
</evidence>
<feature type="domain" description="EF-hand" evidence="19">
    <location>
        <begin position="383"/>
        <end position="418"/>
    </location>
</feature>
<feature type="transmembrane region" description="Helical" evidence="18">
    <location>
        <begin position="681"/>
        <end position="703"/>
    </location>
</feature>
<reference evidence="20 21" key="1">
    <citation type="journal article" date="2015" name="Plant Cell">
        <title>Oil accumulation by the oleaginous diatom Fistulifera solaris as revealed by the genome and transcriptome.</title>
        <authorList>
            <person name="Tanaka T."/>
            <person name="Maeda Y."/>
            <person name="Veluchamy A."/>
            <person name="Tanaka M."/>
            <person name="Abida H."/>
            <person name="Marechal E."/>
            <person name="Bowler C."/>
            <person name="Muto M."/>
            <person name="Sunaga Y."/>
            <person name="Tanaka M."/>
            <person name="Yoshino T."/>
            <person name="Taniguchi T."/>
            <person name="Fukuda Y."/>
            <person name="Nemoto M."/>
            <person name="Matsumoto M."/>
            <person name="Wong P.S."/>
            <person name="Aburatani S."/>
            <person name="Fujibuchi W."/>
        </authorList>
    </citation>
    <scope>NUCLEOTIDE SEQUENCE [LARGE SCALE GENOMIC DNA]</scope>
    <source>
        <strain evidence="20 21">JPCC DA0580</strain>
    </source>
</reference>
<dbReference type="Pfam" id="PF13499">
    <property type="entry name" value="EF-hand_7"/>
    <property type="match status" value="1"/>
</dbReference>
<dbReference type="Gene3D" id="1.10.238.10">
    <property type="entry name" value="EF-hand"/>
    <property type="match status" value="2"/>
</dbReference>
<keyword evidence="5" id="KW-0633">Potassium transport</keyword>
<keyword evidence="11" id="KW-0630">Potassium</keyword>
<evidence type="ECO:0000256" key="16">
    <source>
        <dbReference type="ARBA" id="ARBA00023201"/>
    </source>
</evidence>
<protein>
    <submittedName>
        <fullName evidence="20">Solute carrier family 24 (Sodium/potassium/calcium exchanger), member 2</fullName>
    </submittedName>
</protein>
<evidence type="ECO:0000256" key="10">
    <source>
        <dbReference type="ARBA" id="ARBA00022847"/>
    </source>
</evidence>
<keyword evidence="3" id="KW-0813">Transport</keyword>
<feature type="transmembrane region" description="Helical" evidence="18">
    <location>
        <begin position="17"/>
        <end position="38"/>
    </location>
</feature>
<dbReference type="InterPro" id="IPR044880">
    <property type="entry name" value="NCX_ion-bd_dom_sf"/>
</dbReference>
<evidence type="ECO:0000256" key="3">
    <source>
        <dbReference type="ARBA" id="ARBA00022448"/>
    </source>
</evidence>
<dbReference type="GO" id="GO:0005509">
    <property type="term" value="F:calcium ion binding"/>
    <property type="evidence" value="ECO:0007669"/>
    <property type="project" value="InterPro"/>
</dbReference>
<comment type="subcellular location">
    <subcellularLocation>
        <location evidence="1">Membrane</location>
        <topology evidence="1">Multi-pass membrane protein</topology>
    </subcellularLocation>
</comment>
<dbReference type="Pfam" id="PF01699">
    <property type="entry name" value="Na_Ca_ex"/>
    <property type="match status" value="2"/>
</dbReference>
<dbReference type="Proteomes" id="UP000198406">
    <property type="component" value="Unassembled WGS sequence"/>
</dbReference>
<keyword evidence="10" id="KW-0769">Symport</keyword>
<dbReference type="InterPro" id="IPR004837">
    <property type="entry name" value="NaCa_Exmemb"/>
</dbReference>
<dbReference type="GO" id="GO:0015293">
    <property type="term" value="F:symporter activity"/>
    <property type="evidence" value="ECO:0007669"/>
    <property type="project" value="UniProtKB-KW"/>
</dbReference>
<keyword evidence="4" id="KW-0050">Antiport</keyword>
<keyword evidence="6" id="KW-0109">Calcium transport</keyword>
<keyword evidence="7 18" id="KW-0812">Transmembrane</keyword>
<evidence type="ECO:0000256" key="1">
    <source>
        <dbReference type="ARBA" id="ARBA00004141"/>
    </source>
</evidence>
<dbReference type="SMART" id="SM00054">
    <property type="entry name" value="EFh"/>
    <property type="match status" value="3"/>
</dbReference>
<keyword evidence="15 18" id="KW-0472">Membrane</keyword>
<dbReference type="InterPro" id="IPR004481">
    <property type="entry name" value="K/Na/Ca-exchanger"/>
</dbReference>
<feature type="transmembrane region" description="Helical" evidence="18">
    <location>
        <begin position="165"/>
        <end position="185"/>
    </location>
</feature>
<evidence type="ECO:0000256" key="2">
    <source>
        <dbReference type="ARBA" id="ARBA00005364"/>
    </source>
</evidence>
<feature type="transmembrane region" description="Helical" evidence="18">
    <location>
        <begin position="583"/>
        <end position="602"/>
    </location>
</feature>
<evidence type="ECO:0000256" key="18">
    <source>
        <dbReference type="SAM" id="Phobius"/>
    </source>
</evidence>
<gene>
    <name evidence="20" type="ORF">FisN_3Hu207</name>
</gene>
<dbReference type="InParanoid" id="A0A1Z5JRA3"/>
<keyword evidence="8" id="KW-0732">Signal</keyword>
<evidence type="ECO:0000256" key="17">
    <source>
        <dbReference type="SAM" id="MobiDB-lite"/>
    </source>
</evidence>
<dbReference type="InterPro" id="IPR018247">
    <property type="entry name" value="EF_Hand_1_Ca_BS"/>
</dbReference>
<evidence type="ECO:0000256" key="7">
    <source>
        <dbReference type="ARBA" id="ARBA00022692"/>
    </source>
</evidence>
<dbReference type="PROSITE" id="PS00018">
    <property type="entry name" value="EF_HAND_1"/>
    <property type="match status" value="2"/>
</dbReference>
<keyword evidence="12 18" id="KW-1133">Transmembrane helix</keyword>
<feature type="transmembrane region" description="Helical" evidence="18">
    <location>
        <begin position="552"/>
        <end position="571"/>
    </location>
</feature>
<evidence type="ECO:0000256" key="5">
    <source>
        <dbReference type="ARBA" id="ARBA00022538"/>
    </source>
</evidence>
<feature type="transmembrane region" description="Helical" evidence="18">
    <location>
        <begin position="608"/>
        <end position="627"/>
    </location>
</feature>
<evidence type="ECO:0000256" key="11">
    <source>
        <dbReference type="ARBA" id="ARBA00022958"/>
    </source>
</evidence>
<dbReference type="PANTHER" id="PTHR10846:SF73">
    <property type="entry name" value="SODIUM_CALCIUM EXCHANGER MEMBRANE REGION DOMAIN-CONTAINING PROTEIN"/>
    <property type="match status" value="1"/>
</dbReference>
<keyword evidence="13" id="KW-0915">Sodium</keyword>
<dbReference type="NCBIfam" id="TIGR00367">
    <property type="entry name" value="calcium/sodium antiporter"/>
    <property type="match status" value="1"/>
</dbReference>
<dbReference type="Pfam" id="PF13202">
    <property type="entry name" value="EF-hand_5"/>
    <property type="match status" value="1"/>
</dbReference>
<dbReference type="SUPFAM" id="SSF47473">
    <property type="entry name" value="EF-hand"/>
    <property type="match status" value="1"/>
</dbReference>
<evidence type="ECO:0000259" key="19">
    <source>
        <dbReference type="PROSITE" id="PS50222"/>
    </source>
</evidence>
<evidence type="ECO:0000256" key="9">
    <source>
        <dbReference type="ARBA" id="ARBA00022837"/>
    </source>
</evidence>
<dbReference type="OrthoDB" id="2127281at2759"/>
<keyword evidence="14" id="KW-0406">Ion transport</keyword>
<feature type="transmembrane region" description="Helical" evidence="18">
    <location>
        <begin position="648"/>
        <end position="669"/>
    </location>
</feature>
<evidence type="ECO:0000313" key="20">
    <source>
        <dbReference type="EMBL" id="GAX16301.1"/>
    </source>
</evidence>
<dbReference type="EMBL" id="BDSP01000102">
    <property type="protein sequence ID" value="GAX16301.1"/>
    <property type="molecule type" value="Genomic_DNA"/>
</dbReference>
<evidence type="ECO:0000256" key="4">
    <source>
        <dbReference type="ARBA" id="ARBA00022449"/>
    </source>
</evidence>
<dbReference type="FunFam" id="1.20.1420.30:FF:000009">
    <property type="entry name" value="sodium/potassium/calcium exchanger 5 isoform X2"/>
    <property type="match status" value="1"/>
</dbReference>
<organism evidence="20 21">
    <name type="scientific">Fistulifera solaris</name>
    <name type="common">Oleaginous diatom</name>
    <dbReference type="NCBI Taxonomy" id="1519565"/>
    <lineage>
        <taxon>Eukaryota</taxon>
        <taxon>Sar</taxon>
        <taxon>Stramenopiles</taxon>
        <taxon>Ochrophyta</taxon>
        <taxon>Bacillariophyta</taxon>
        <taxon>Bacillariophyceae</taxon>
        <taxon>Bacillariophycidae</taxon>
        <taxon>Naviculales</taxon>
        <taxon>Naviculaceae</taxon>
        <taxon>Fistulifera</taxon>
    </lineage>
</organism>
<proteinExistence type="inferred from homology"/>
<dbReference type="GO" id="GO:0005262">
    <property type="term" value="F:calcium channel activity"/>
    <property type="evidence" value="ECO:0007669"/>
    <property type="project" value="TreeGrafter"/>
</dbReference>
<comment type="caution">
    <text evidence="20">The sequence shown here is derived from an EMBL/GenBank/DDBJ whole genome shotgun (WGS) entry which is preliminary data.</text>
</comment>
<evidence type="ECO:0000256" key="6">
    <source>
        <dbReference type="ARBA" id="ARBA00022568"/>
    </source>
</evidence>
<dbReference type="GO" id="GO:0008273">
    <property type="term" value="F:calcium, potassium:sodium antiporter activity"/>
    <property type="evidence" value="ECO:0007669"/>
    <property type="project" value="TreeGrafter"/>
</dbReference>
<comment type="similarity">
    <text evidence="2">Belongs to the Ca(2+):cation antiporter (CaCA) (TC 2.A.19) family. SLC24A subfamily.</text>
</comment>
<feature type="transmembrane region" description="Helical" evidence="18">
    <location>
        <begin position="260"/>
        <end position="278"/>
    </location>
</feature>
<name>A0A1Z5JRA3_FISSO</name>
<evidence type="ECO:0000256" key="15">
    <source>
        <dbReference type="ARBA" id="ARBA00023136"/>
    </source>
</evidence>
<dbReference type="AlphaFoldDB" id="A0A1Z5JRA3"/>
<dbReference type="PROSITE" id="PS50222">
    <property type="entry name" value="EF_HAND_2"/>
    <property type="match status" value="3"/>
</dbReference>
<feature type="transmembrane region" description="Helical" evidence="18">
    <location>
        <begin position="233"/>
        <end position="253"/>
    </location>
</feature>
<dbReference type="CDD" id="cd00051">
    <property type="entry name" value="EFh"/>
    <property type="match status" value="1"/>
</dbReference>
<feature type="domain" description="EF-hand" evidence="19">
    <location>
        <begin position="419"/>
        <end position="453"/>
    </location>
</feature>
<feature type="region of interest" description="Disordered" evidence="17">
    <location>
        <begin position="322"/>
        <end position="342"/>
    </location>
</feature>
<dbReference type="InterPro" id="IPR011992">
    <property type="entry name" value="EF-hand-dom_pair"/>
</dbReference>
<keyword evidence="16" id="KW-0739">Sodium transport</keyword>
<evidence type="ECO:0000256" key="14">
    <source>
        <dbReference type="ARBA" id="ARBA00023065"/>
    </source>
</evidence>
<keyword evidence="21" id="KW-1185">Reference proteome</keyword>
<feature type="transmembrane region" description="Helical" evidence="18">
    <location>
        <begin position="128"/>
        <end position="145"/>
    </location>
</feature>
<dbReference type="GO" id="GO:0005886">
    <property type="term" value="C:plasma membrane"/>
    <property type="evidence" value="ECO:0007669"/>
    <property type="project" value="TreeGrafter"/>
</dbReference>
<dbReference type="GO" id="GO:0006874">
    <property type="term" value="P:intracellular calcium ion homeostasis"/>
    <property type="evidence" value="ECO:0007669"/>
    <property type="project" value="TreeGrafter"/>
</dbReference>
<dbReference type="InterPro" id="IPR002048">
    <property type="entry name" value="EF_hand_dom"/>
</dbReference>
<accession>A0A1Z5JRA3</accession>
<sequence length="746" mass="84110">MSPLSCGSRFGGHWRKYHLRAVFQSIAFVSLVFGALIYHSGIKESQKLNSSRFESSGASFLRRDDETSAFFSVTKQHDRHEFTPLIFDQVVEDAVFMQHRLHRPTHHLNRRTLQPCEDIKKANPKWMLLFYIMGVLYMFLALAIVCDEFFVPALEEMASSHHLDLSMDVAGATLMAAGGSAPELFTSLFGTFQESEIGFGTIVGSAVFNVLFVLAMCAVFAKEVLQLTWWPLFRDSLCYTIGLIVLVTFMTYVSPGEIEWWESLFLFAMYWAYCFMMWKNAELYKYITGKDLIPSGELSPNDRDSPADEAFVEEIPRPADEIHDSQATNSIGSSGGPNMMPENQHLTTSSCISWQGTFRAGILRLLRDPGNWLEVGGIGIVAKMTGDVNTVFRNIDKNGDRFIDKEELRLLFDHLDAHVSPVDLEEVFYSLDENKDGVISEQEFQKWYSTSKDLIRSQAKSVFESLDRDKSGAIDKHEVKALLLELDPRVTDDDCARAIVEMCKDGSREEITFREFEEWYEHSIIYERKKKTIEEESKGVWESLKPPYGGGWVAWLMYIVVLPLIGPMTITIPDVRVQGRGKYCYLSFLISIGWIALFAYAMVSWAEIIGFTIGIPSVVMGLTVLAAGTSVPDLLTSVIVARRGSGDMAVSSSIGSNIFDILVGLPFPWLLYSAVYQDSVFIVLESVEINLILLIGMLVFLIASIHCQGWKLTRTLGVMMMIFYVGYLIQAIVQELPFVSCTKDSQ</sequence>
<feature type="transmembrane region" description="Helical" evidence="18">
    <location>
        <begin position="197"/>
        <end position="221"/>
    </location>
</feature>
<evidence type="ECO:0000256" key="12">
    <source>
        <dbReference type="ARBA" id="ARBA00022989"/>
    </source>
</evidence>
<evidence type="ECO:0000256" key="8">
    <source>
        <dbReference type="ARBA" id="ARBA00022729"/>
    </source>
</evidence>
<evidence type="ECO:0000313" key="21">
    <source>
        <dbReference type="Proteomes" id="UP000198406"/>
    </source>
</evidence>
<feature type="domain" description="EF-hand" evidence="19">
    <location>
        <begin position="454"/>
        <end position="489"/>
    </location>
</feature>
<dbReference type="PANTHER" id="PTHR10846">
    <property type="entry name" value="SODIUM/POTASSIUM/CALCIUM EXCHANGER"/>
    <property type="match status" value="1"/>
</dbReference>